<evidence type="ECO:0000256" key="12">
    <source>
        <dbReference type="ARBA" id="ARBA00023315"/>
    </source>
</evidence>
<evidence type="ECO:0000256" key="7">
    <source>
        <dbReference type="ARBA" id="ARBA00022989"/>
    </source>
</evidence>
<evidence type="ECO:0000256" key="15">
    <source>
        <dbReference type="SAM" id="Phobius"/>
    </source>
</evidence>
<sequence>MSEPIPIPKSKSEPAIDAGNLSPEMSRSLGASSTGSSPPEGSKSPIMTSISGSPKLSRNPSFSGSSSYQDDWEAYPPLDRLTVFDLLDNFALPQQLQKLQNNISAQTEKVRKQRDALKSRTSYTRAKVVEEWRKRVPTADEQLDRYRKKMRVSVDRLGTRWNDTKVVTAREKVAFICGVLNVLISGYLIGGYPQYFHVWYTVQLLYFMPIRFYTYHKRGYHYFLADLCYFVNFMCMCTIWLFPQSKRLFISTFCLCMGNNAIAIAMWRNSMVFHSFDKVTSLFIHIMPCVSLHCIVHLIPDALQQARFPAVYAIRTSVPGSKEHYSLFAMALWSTVPYAVWQLSYHFLITVRRREKIAAGRPTSFTWLRKSYSKAWIGKLVLSLPDSLQEPAFMFIQYSYAVSTMLPCPIWFWYRYASATFLMAVFCWSVYNGATYYIDVFGKRFQNEMEALKKEVAKWQNSPEMSSPLMTPKLDGGSELGGIAGSDREGGGSHSRSRSVDKIPLLNGEFGSSGIDGGAKDVAKERKIGQLPA</sequence>
<evidence type="ECO:0000256" key="8">
    <source>
        <dbReference type="ARBA" id="ARBA00023098"/>
    </source>
</evidence>
<feature type="compositionally biased region" description="Basic and acidic residues" evidence="14">
    <location>
        <begin position="518"/>
        <end position="533"/>
    </location>
</feature>
<evidence type="ECO:0000256" key="2">
    <source>
        <dbReference type="ARBA" id="ARBA00006675"/>
    </source>
</evidence>
<keyword evidence="11" id="KW-1208">Phospholipid metabolism</keyword>
<dbReference type="InterPro" id="IPR021261">
    <property type="entry name" value="GPCAT"/>
</dbReference>
<keyword evidence="7 15" id="KW-1133">Transmembrane helix</keyword>
<feature type="region of interest" description="Disordered" evidence="14">
    <location>
        <begin position="1"/>
        <end position="69"/>
    </location>
</feature>
<evidence type="ECO:0000256" key="5">
    <source>
        <dbReference type="ARBA" id="ARBA00022679"/>
    </source>
</evidence>
<feature type="coiled-coil region" evidence="13">
    <location>
        <begin position="96"/>
        <end position="149"/>
    </location>
</feature>
<dbReference type="PANTHER" id="PTHR31201">
    <property type="entry name" value="OS01G0585100 PROTEIN"/>
    <property type="match status" value="1"/>
</dbReference>
<keyword evidence="5" id="KW-0808">Transferase</keyword>
<gene>
    <name evidence="16" type="ORF">PVAG01_09593</name>
</gene>
<keyword evidence="9 15" id="KW-0472">Membrane</keyword>
<keyword evidence="8" id="KW-0443">Lipid metabolism</keyword>
<evidence type="ECO:0000256" key="6">
    <source>
        <dbReference type="ARBA" id="ARBA00022692"/>
    </source>
</evidence>
<evidence type="ECO:0000256" key="11">
    <source>
        <dbReference type="ARBA" id="ARBA00023264"/>
    </source>
</evidence>
<feature type="transmembrane region" description="Helical" evidence="15">
    <location>
        <begin position="392"/>
        <end position="414"/>
    </location>
</feature>
<name>A0ABR4P7S7_9HELO</name>
<dbReference type="Proteomes" id="UP001629113">
    <property type="component" value="Unassembled WGS sequence"/>
</dbReference>
<feature type="transmembrane region" description="Helical" evidence="15">
    <location>
        <begin position="325"/>
        <end position="348"/>
    </location>
</feature>
<keyword evidence="10" id="KW-0594">Phospholipid biosynthesis</keyword>
<feature type="compositionally biased region" description="Polar residues" evidence="14">
    <location>
        <begin position="45"/>
        <end position="69"/>
    </location>
</feature>
<keyword evidence="17" id="KW-1185">Reference proteome</keyword>
<keyword evidence="12" id="KW-0012">Acyltransferase</keyword>
<evidence type="ECO:0000256" key="13">
    <source>
        <dbReference type="SAM" id="Coils"/>
    </source>
</evidence>
<evidence type="ECO:0000256" key="10">
    <source>
        <dbReference type="ARBA" id="ARBA00023209"/>
    </source>
</evidence>
<comment type="similarity">
    <text evidence="2">Belongs to the GPC1 family.</text>
</comment>
<protein>
    <recommendedName>
        <fullName evidence="3">Glycerophosphocholine acyltransferase 1</fullName>
    </recommendedName>
</protein>
<evidence type="ECO:0000256" key="1">
    <source>
        <dbReference type="ARBA" id="ARBA00004141"/>
    </source>
</evidence>
<feature type="transmembrane region" description="Helical" evidence="15">
    <location>
        <begin position="420"/>
        <end position="438"/>
    </location>
</feature>
<dbReference type="PANTHER" id="PTHR31201:SF1">
    <property type="entry name" value="GLYCEROPHOSPHOCHOLINE ACYLTRANSFERASE 1"/>
    <property type="match status" value="1"/>
</dbReference>
<feature type="region of interest" description="Disordered" evidence="14">
    <location>
        <begin position="477"/>
        <end position="533"/>
    </location>
</feature>
<organism evidence="16 17">
    <name type="scientific">Phlyctema vagabunda</name>
    <dbReference type="NCBI Taxonomy" id="108571"/>
    <lineage>
        <taxon>Eukaryota</taxon>
        <taxon>Fungi</taxon>
        <taxon>Dikarya</taxon>
        <taxon>Ascomycota</taxon>
        <taxon>Pezizomycotina</taxon>
        <taxon>Leotiomycetes</taxon>
        <taxon>Helotiales</taxon>
        <taxon>Dermateaceae</taxon>
        <taxon>Phlyctema</taxon>
    </lineage>
</organism>
<feature type="transmembrane region" description="Helical" evidence="15">
    <location>
        <begin position="248"/>
        <end position="267"/>
    </location>
</feature>
<keyword evidence="6 15" id="KW-0812">Transmembrane</keyword>
<feature type="transmembrane region" description="Helical" evidence="15">
    <location>
        <begin position="173"/>
        <end position="190"/>
    </location>
</feature>
<evidence type="ECO:0000256" key="14">
    <source>
        <dbReference type="SAM" id="MobiDB-lite"/>
    </source>
</evidence>
<keyword evidence="4" id="KW-0444">Lipid biosynthesis</keyword>
<accession>A0ABR4P7S7</accession>
<evidence type="ECO:0000313" key="16">
    <source>
        <dbReference type="EMBL" id="KAL3419371.1"/>
    </source>
</evidence>
<evidence type="ECO:0000256" key="3">
    <source>
        <dbReference type="ARBA" id="ARBA00019082"/>
    </source>
</evidence>
<reference evidence="16 17" key="1">
    <citation type="submission" date="2024-06" db="EMBL/GenBank/DDBJ databases">
        <title>Complete genome of Phlyctema vagabunda strain 19-DSS-EL-015.</title>
        <authorList>
            <person name="Fiorenzani C."/>
        </authorList>
    </citation>
    <scope>NUCLEOTIDE SEQUENCE [LARGE SCALE GENOMIC DNA]</scope>
    <source>
        <strain evidence="16 17">19-DSS-EL-015</strain>
    </source>
</reference>
<proteinExistence type="inferred from homology"/>
<comment type="subcellular location">
    <subcellularLocation>
        <location evidence="1">Membrane</location>
        <topology evidence="1">Multi-pass membrane protein</topology>
    </subcellularLocation>
</comment>
<dbReference type="Pfam" id="PF10998">
    <property type="entry name" value="DUF2838"/>
    <property type="match status" value="1"/>
</dbReference>
<comment type="caution">
    <text evidence="16">The sequence shown here is derived from an EMBL/GenBank/DDBJ whole genome shotgun (WGS) entry which is preliminary data.</text>
</comment>
<keyword evidence="13" id="KW-0175">Coiled coil</keyword>
<evidence type="ECO:0000256" key="9">
    <source>
        <dbReference type="ARBA" id="ARBA00023136"/>
    </source>
</evidence>
<evidence type="ECO:0000313" key="17">
    <source>
        <dbReference type="Proteomes" id="UP001629113"/>
    </source>
</evidence>
<dbReference type="EMBL" id="JBFCZG010000008">
    <property type="protein sequence ID" value="KAL3419371.1"/>
    <property type="molecule type" value="Genomic_DNA"/>
</dbReference>
<feature type="transmembrane region" description="Helical" evidence="15">
    <location>
        <begin position="220"/>
        <end position="242"/>
    </location>
</feature>
<feature type="compositionally biased region" description="Low complexity" evidence="14">
    <location>
        <begin position="26"/>
        <end position="37"/>
    </location>
</feature>
<evidence type="ECO:0000256" key="4">
    <source>
        <dbReference type="ARBA" id="ARBA00022516"/>
    </source>
</evidence>